<keyword evidence="3" id="KW-0051">Antiviral defense</keyword>
<dbReference type="Proteomes" id="UP001179647">
    <property type="component" value="Chromosome"/>
</dbReference>
<dbReference type="GO" id="GO:0051607">
    <property type="term" value="P:defense response to virus"/>
    <property type="evidence" value="ECO:0007669"/>
    <property type="project" value="UniProtKB-KW"/>
</dbReference>
<evidence type="ECO:0000256" key="4">
    <source>
        <dbReference type="ARBA" id="ARBA00034327"/>
    </source>
</evidence>
<comment type="similarity">
    <text evidence="5">Belongs to the soluble Thoeris ThsA family.</text>
</comment>
<dbReference type="RefSeq" id="WP_275468914.1">
    <property type="nucleotide sequence ID" value="NZ_CP110232.1"/>
</dbReference>
<proteinExistence type="inferred from homology"/>
<dbReference type="InterPro" id="IPR026590">
    <property type="entry name" value="Ssirtuin_cat_dom"/>
</dbReference>
<keyword evidence="1" id="KW-0378">Hydrolase</keyword>
<feature type="domain" description="Deacetylase sirtuin-type" evidence="9">
    <location>
        <begin position="3"/>
        <end position="249"/>
    </location>
</feature>
<evidence type="ECO:0000259" key="9">
    <source>
        <dbReference type="PROSITE" id="PS50305"/>
    </source>
</evidence>
<dbReference type="GO" id="GO:0003953">
    <property type="term" value="F:NAD+ nucleosidase activity"/>
    <property type="evidence" value="ECO:0007669"/>
    <property type="project" value="UniProtKB-EC"/>
</dbReference>
<gene>
    <name evidence="10" type="ORF">OL234_09105</name>
</gene>
<evidence type="ECO:0000256" key="2">
    <source>
        <dbReference type="ARBA" id="ARBA00023027"/>
    </source>
</evidence>
<protein>
    <recommendedName>
        <fullName evidence="6">NAD(+) hydrolase ThsA</fullName>
        <ecNumber evidence="4">3.2.2.5</ecNumber>
    </recommendedName>
</protein>
<dbReference type="PROSITE" id="PS50305">
    <property type="entry name" value="SIRTUIN"/>
    <property type="match status" value="1"/>
</dbReference>
<evidence type="ECO:0000256" key="5">
    <source>
        <dbReference type="ARBA" id="ARBA00035014"/>
    </source>
</evidence>
<evidence type="ECO:0000256" key="8">
    <source>
        <dbReference type="PROSITE-ProRule" id="PRU00236"/>
    </source>
</evidence>
<evidence type="ECO:0000256" key="3">
    <source>
        <dbReference type="ARBA" id="ARBA00023118"/>
    </source>
</evidence>
<keyword evidence="2" id="KW-0520">NAD</keyword>
<dbReference type="InterPro" id="IPR029035">
    <property type="entry name" value="DHS-like_NAD/FAD-binding_dom"/>
</dbReference>
<evidence type="ECO:0000313" key="11">
    <source>
        <dbReference type="Proteomes" id="UP001179647"/>
    </source>
</evidence>
<dbReference type="CDD" id="cd01406">
    <property type="entry name" value="SIR2-like"/>
    <property type="match status" value="1"/>
</dbReference>
<organism evidence="10 11">
    <name type="scientific">Vagococcus intermedius</name>
    <dbReference type="NCBI Taxonomy" id="2991418"/>
    <lineage>
        <taxon>Bacteria</taxon>
        <taxon>Bacillati</taxon>
        <taxon>Bacillota</taxon>
        <taxon>Bacilli</taxon>
        <taxon>Lactobacillales</taxon>
        <taxon>Enterococcaceae</taxon>
        <taxon>Vagococcus</taxon>
    </lineage>
</organism>
<name>A0AAF0I754_9ENTE</name>
<evidence type="ECO:0000256" key="6">
    <source>
        <dbReference type="ARBA" id="ARBA00035033"/>
    </source>
</evidence>
<accession>A0AAF0I754</accession>
<evidence type="ECO:0000313" key="10">
    <source>
        <dbReference type="EMBL" id="WEG73110.1"/>
    </source>
</evidence>
<keyword evidence="11" id="KW-1185">Reference proteome</keyword>
<dbReference type="Pfam" id="PF18185">
    <property type="entry name" value="STALD"/>
    <property type="match status" value="1"/>
</dbReference>
<sequence>MGAISRERFIEKYSKAINEGYAAVFAGAGLSISSGYVDWKTLVTPFAKELGLNIDEEYDLTRVAQYYRNEFRNRGQINQEIVDKFSADNAPNINIEILTRLPIYTYWTTNYDKLLEKGLENNDRRVDVKITETQLITHKYDRDAILYKMHGDVDDAANAVLTKEDYEVYTQKSPLFARLLQGDLISKTFLFIGFSFEDPNLTNVLSNTRNILGENVGVSYWLEKKVTESSRIGKSGEEVNELTKRFEIDTIKQNLKVNELQRYGIQTVFIDSYDEITDILKELEFINLKRKIFISGSISFYNDIWTKEKVNSFCHTLAKTLVKNDYQICSGFGYGVGSSIINGALEEIYSTKYKHVDEHLILRPFPQDRRFEAETESIKQKYRTEMINDVGVAIFLFGNRKADNEKKELSEGLFEEFKIAKEQEKIIIPIGSTGEATKEIFEEIEKNIEDYSFLRAYLPILKDSTDERELVSTIEKILREI</sequence>
<dbReference type="Pfam" id="PF13289">
    <property type="entry name" value="SIR2_2"/>
    <property type="match status" value="1"/>
</dbReference>
<evidence type="ECO:0000256" key="7">
    <source>
        <dbReference type="ARBA" id="ARBA00047575"/>
    </source>
</evidence>
<dbReference type="SUPFAM" id="SSF52467">
    <property type="entry name" value="DHS-like NAD/FAD-binding domain"/>
    <property type="match status" value="1"/>
</dbReference>
<reference evidence="10" key="1">
    <citation type="submission" date="2022-10" db="EMBL/GenBank/DDBJ databases">
        <title>Vagococcus sp. isolated from poultry meat.</title>
        <authorList>
            <person name="Johansson P."/>
            <person name="Bjorkroth J."/>
        </authorList>
    </citation>
    <scope>NUCLEOTIDE SEQUENCE</scope>
    <source>
        <strain evidence="10">STAA11</strain>
    </source>
</reference>
<evidence type="ECO:0000256" key="1">
    <source>
        <dbReference type="ARBA" id="ARBA00022801"/>
    </source>
</evidence>
<dbReference type="EC" id="3.2.2.5" evidence="4"/>
<dbReference type="EMBL" id="CP110232">
    <property type="protein sequence ID" value="WEG73110.1"/>
    <property type="molecule type" value="Genomic_DNA"/>
</dbReference>
<dbReference type="KEGG" id="vie:OL234_09105"/>
<comment type="caution">
    <text evidence="8">Lacks conserved residue(s) required for the propagation of feature annotation.</text>
</comment>
<dbReference type="AlphaFoldDB" id="A0AAF0I754"/>
<comment type="catalytic activity">
    <reaction evidence="7">
        <text>NAD(+) + H2O = ADP-D-ribose + nicotinamide + H(+)</text>
        <dbReference type="Rhea" id="RHEA:16301"/>
        <dbReference type="ChEBI" id="CHEBI:15377"/>
        <dbReference type="ChEBI" id="CHEBI:15378"/>
        <dbReference type="ChEBI" id="CHEBI:17154"/>
        <dbReference type="ChEBI" id="CHEBI:57540"/>
        <dbReference type="ChEBI" id="CHEBI:57967"/>
        <dbReference type="EC" id="3.2.2.5"/>
    </reaction>
    <physiologicalReaction direction="left-to-right" evidence="7">
        <dbReference type="Rhea" id="RHEA:16302"/>
    </physiologicalReaction>
</comment>
<dbReference type="InterPro" id="IPR041486">
    <property type="entry name" value="ThsA_STALD"/>
</dbReference>